<dbReference type="Proteomes" id="UP000026961">
    <property type="component" value="Chromosome 7"/>
</dbReference>
<evidence type="ECO:0000313" key="2">
    <source>
        <dbReference type="EnsemblPlants" id="OGLUM07G24260.1"/>
    </source>
</evidence>
<dbReference type="Gene3D" id="3.80.10.10">
    <property type="entry name" value="Ribonuclease Inhibitor"/>
    <property type="match status" value="1"/>
</dbReference>
<dbReference type="InterPro" id="IPR001810">
    <property type="entry name" value="F-box_dom"/>
</dbReference>
<accession>A0A0E0ANG9</accession>
<dbReference type="AlphaFoldDB" id="A0A0E0ANG9"/>
<protein>
    <recommendedName>
        <fullName evidence="1">F-box domain-containing protein</fullName>
    </recommendedName>
</protein>
<reference evidence="2" key="1">
    <citation type="submission" date="2015-04" db="UniProtKB">
        <authorList>
            <consortium name="EnsemblPlants"/>
        </authorList>
    </citation>
    <scope>IDENTIFICATION</scope>
</reference>
<dbReference type="InterPro" id="IPR032675">
    <property type="entry name" value="LRR_dom_sf"/>
</dbReference>
<dbReference type="Pfam" id="PF00646">
    <property type="entry name" value="F-box"/>
    <property type="match status" value="1"/>
</dbReference>
<dbReference type="PANTHER" id="PTHR35545">
    <property type="entry name" value="F-BOX DOMAIN-CONTAINING PROTEIN"/>
    <property type="match status" value="1"/>
</dbReference>
<dbReference type="Gene3D" id="1.20.1280.50">
    <property type="match status" value="1"/>
</dbReference>
<feature type="domain" description="F-box" evidence="1">
    <location>
        <begin position="14"/>
        <end position="50"/>
    </location>
</feature>
<reference evidence="2" key="2">
    <citation type="submission" date="2018-05" db="EMBL/GenBank/DDBJ databases">
        <title>OgluRS3 (Oryza glumaepatula Reference Sequence Version 3).</title>
        <authorList>
            <person name="Zhang J."/>
            <person name="Kudrna D."/>
            <person name="Lee S."/>
            <person name="Talag J."/>
            <person name="Welchert J."/>
            <person name="Wing R.A."/>
        </authorList>
    </citation>
    <scope>NUCLEOTIDE SEQUENCE [LARGE SCALE GENOMIC DNA]</scope>
</reference>
<organism evidence="2">
    <name type="scientific">Oryza glumipatula</name>
    <dbReference type="NCBI Taxonomy" id="40148"/>
    <lineage>
        <taxon>Eukaryota</taxon>
        <taxon>Viridiplantae</taxon>
        <taxon>Streptophyta</taxon>
        <taxon>Embryophyta</taxon>
        <taxon>Tracheophyta</taxon>
        <taxon>Spermatophyta</taxon>
        <taxon>Magnoliopsida</taxon>
        <taxon>Liliopsida</taxon>
        <taxon>Poales</taxon>
        <taxon>Poaceae</taxon>
        <taxon>BOP clade</taxon>
        <taxon>Oryzoideae</taxon>
        <taxon>Oryzeae</taxon>
        <taxon>Oryzinae</taxon>
        <taxon>Oryza</taxon>
    </lineage>
</organism>
<sequence>MEINNGHTFQAEEGDRLSNLPDDILLDILARLNISTVAKTSALSTRWRHLPWQLTKLDLDVAEFLHAPVFNSITTVHMDQAMSSLTKAATSLLSVPQRDTSIRNLGLKLYMMGSYSSNIGSVLSQAIEAGIVKELDLAVLHEKRHIDCNDDDMLHQARAVKVFAGAFPRVIHCITRLSLYNVRLDGDIHHILFDCCTQLDYLSLEHCDDGSRAVWKINAPNSKLRHLELAVCFFGRLDLVCLPKLEYIYWEIWFTPYAPLSFSSVPSLVRISMLWMQPEQKQICPAFNNLKKLSILCIHVEFDLLWTINLLEAAPSVELLCIDTWEHVCLVNKEDEDGRKLVYGETTHPSWEISEFTGTRNWQLKELQFTGFRPLKQQLVFLKAIMEQARNLQTVILKEEEPCEDCEAIGTPLSCIKDYDFPKSKDEQDNVVEQLREKISSDSQIIFLCL</sequence>
<dbReference type="eggNOG" id="ENOG502R1GH">
    <property type="taxonomic scope" value="Eukaryota"/>
</dbReference>
<evidence type="ECO:0000259" key="1">
    <source>
        <dbReference type="PROSITE" id="PS50181"/>
    </source>
</evidence>
<evidence type="ECO:0000313" key="3">
    <source>
        <dbReference type="Proteomes" id="UP000026961"/>
    </source>
</evidence>
<dbReference type="PROSITE" id="PS50181">
    <property type="entry name" value="FBOX"/>
    <property type="match status" value="1"/>
</dbReference>
<dbReference type="PANTHER" id="PTHR35545:SF28">
    <property type="entry name" value="OS07G0645701 PROTEIN"/>
    <property type="match status" value="1"/>
</dbReference>
<dbReference type="EnsemblPlants" id="OGLUM07G24260.1">
    <property type="protein sequence ID" value="OGLUM07G24260.1"/>
    <property type="gene ID" value="OGLUM07G24260"/>
</dbReference>
<proteinExistence type="predicted"/>
<dbReference type="Gramene" id="OGLUM07G24260.1">
    <property type="protein sequence ID" value="OGLUM07G24260.1"/>
    <property type="gene ID" value="OGLUM07G24260"/>
</dbReference>
<dbReference type="InterPro" id="IPR036047">
    <property type="entry name" value="F-box-like_dom_sf"/>
</dbReference>
<keyword evidence="3" id="KW-1185">Reference proteome</keyword>
<dbReference type="SUPFAM" id="SSF52047">
    <property type="entry name" value="RNI-like"/>
    <property type="match status" value="1"/>
</dbReference>
<name>A0A0E0ANG9_9ORYZ</name>
<dbReference type="HOGENOM" id="CLU_024168_3_0_1"/>
<dbReference type="SUPFAM" id="SSF81383">
    <property type="entry name" value="F-box domain"/>
    <property type="match status" value="1"/>
</dbReference>